<protein>
    <recommendedName>
        <fullName evidence="3">Protein YTP1-like C-terminal domain-containing protein</fullName>
    </recommendedName>
</protein>
<dbReference type="InterPro" id="IPR018827">
    <property type="entry name" value="YTP1_C"/>
</dbReference>
<gene>
    <name evidence="4" type="ORF">LPJ61_005667</name>
</gene>
<feature type="region of interest" description="Disordered" evidence="1">
    <location>
        <begin position="211"/>
        <end position="240"/>
    </location>
</feature>
<dbReference type="Pfam" id="PF10355">
    <property type="entry name" value="Ytp1"/>
    <property type="match status" value="1"/>
</dbReference>
<evidence type="ECO:0000256" key="1">
    <source>
        <dbReference type="SAM" id="MobiDB-lite"/>
    </source>
</evidence>
<keyword evidence="5" id="KW-1185">Reference proteome</keyword>
<reference evidence="4" key="1">
    <citation type="submission" date="2022-07" db="EMBL/GenBank/DDBJ databases">
        <title>Phylogenomic reconstructions and comparative analyses of Kickxellomycotina fungi.</title>
        <authorList>
            <person name="Reynolds N.K."/>
            <person name="Stajich J.E."/>
            <person name="Barry K."/>
            <person name="Grigoriev I.V."/>
            <person name="Crous P."/>
            <person name="Smith M.E."/>
        </authorList>
    </citation>
    <scope>NUCLEOTIDE SEQUENCE</scope>
    <source>
        <strain evidence="4">BCRC 34381</strain>
    </source>
</reference>
<sequence>MVGVQRPIEFYVSALMMAVGLIGTFTEHNFLQPAKSDQASGAWSHKDLQHTMIGISWFAAGLLGMLMAWNSHPRNRNVVPAITFIATGIAMIIHQQDLAMSSQVHFLFGASLVCLGLTTIGEITLLGAGVVDDYSEPAPFQYVTVLFMCSSGMSLMGANRDMILLLINSQIEAATYALILLSLSFVVVFYFYLLIDLYRALAGPPSAKYRELGDRCPDPPSQRFSKSSQGTTLSQPRTPLGLTPATLDI</sequence>
<dbReference type="PANTHER" id="PTHR31685:SF2">
    <property type="entry name" value="PROTEIN YTP1"/>
    <property type="match status" value="1"/>
</dbReference>
<dbReference type="OrthoDB" id="4137487at2759"/>
<feature type="transmembrane region" description="Helical" evidence="2">
    <location>
        <begin position="77"/>
        <end position="94"/>
    </location>
</feature>
<organism evidence="4 5">
    <name type="scientific">Coemansia biformis</name>
    <dbReference type="NCBI Taxonomy" id="1286918"/>
    <lineage>
        <taxon>Eukaryota</taxon>
        <taxon>Fungi</taxon>
        <taxon>Fungi incertae sedis</taxon>
        <taxon>Zoopagomycota</taxon>
        <taxon>Kickxellomycotina</taxon>
        <taxon>Kickxellomycetes</taxon>
        <taxon>Kickxellales</taxon>
        <taxon>Kickxellaceae</taxon>
        <taxon>Coemansia</taxon>
    </lineage>
</organism>
<evidence type="ECO:0000313" key="5">
    <source>
        <dbReference type="Proteomes" id="UP001143981"/>
    </source>
</evidence>
<dbReference type="Proteomes" id="UP001143981">
    <property type="component" value="Unassembled WGS sequence"/>
</dbReference>
<feature type="domain" description="Protein YTP1-like C-terminal" evidence="3">
    <location>
        <begin position="8"/>
        <end position="198"/>
    </location>
</feature>
<name>A0A9W7Y543_9FUNG</name>
<dbReference type="AlphaFoldDB" id="A0A9W7Y543"/>
<feature type="transmembrane region" description="Helical" evidence="2">
    <location>
        <begin position="106"/>
        <end position="128"/>
    </location>
</feature>
<evidence type="ECO:0000259" key="3">
    <source>
        <dbReference type="Pfam" id="PF10355"/>
    </source>
</evidence>
<feature type="compositionally biased region" description="Polar residues" evidence="1">
    <location>
        <begin position="222"/>
        <end position="237"/>
    </location>
</feature>
<keyword evidence="2" id="KW-0472">Membrane</keyword>
<feature type="transmembrane region" description="Helical" evidence="2">
    <location>
        <begin position="140"/>
        <end position="159"/>
    </location>
</feature>
<feature type="transmembrane region" description="Helical" evidence="2">
    <location>
        <begin position="52"/>
        <end position="71"/>
    </location>
</feature>
<comment type="caution">
    <text evidence="4">The sequence shown here is derived from an EMBL/GenBank/DDBJ whole genome shotgun (WGS) entry which is preliminary data.</text>
</comment>
<dbReference type="PANTHER" id="PTHR31685">
    <property type="entry name" value="INTEGRAL MEMBRANE PROTEIN (AFU_ORTHOLOGUE AFUA_6G12730)-RELATED"/>
    <property type="match status" value="1"/>
</dbReference>
<feature type="transmembrane region" description="Helical" evidence="2">
    <location>
        <begin position="12"/>
        <end position="31"/>
    </location>
</feature>
<keyword evidence="2" id="KW-1133">Transmembrane helix</keyword>
<evidence type="ECO:0000256" key="2">
    <source>
        <dbReference type="SAM" id="Phobius"/>
    </source>
</evidence>
<accession>A0A9W7Y543</accession>
<proteinExistence type="predicted"/>
<feature type="transmembrane region" description="Helical" evidence="2">
    <location>
        <begin position="171"/>
        <end position="195"/>
    </location>
</feature>
<keyword evidence="2" id="KW-0812">Transmembrane</keyword>
<evidence type="ECO:0000313" key="4">
    <source>
        <dbReference type="EMBL" id="KAJ1725166.1"/>
    </source>
</evidence>
<dbReference type="EMBL" id="JANBOI010002035">
    <property type="protein sequence ID" value="KAJ1725166.1"/>
    <property type="molecule type" value="Genomic_DNA"/>
</dbReference>